<comment type="subunit">
    <text evidence="7">Part of the 30S ribosomal subunit. Contacts protein S5. The interaction surface between S4 and S5 is involved in control of translational fidelity.</text>
</comment>
<evidence type="ECO:0000256" key="2">
    <source>
        <dbReference type="ARBA" id="ARBA00022730"/>
    </source>
</evidence>
<dbReference type="NCBIfam" id="TIGR01017">
    <property type="entry name" value="rpsD_bact"/>
    <property type="match status" value="1"/>
</dbReference>
<dbReference type="PANTHER" id="PTHR11831:SF4">
    <property type="entry name" value="SMALL RIBOSOMAL SUBUNIT PROTEIN US4M"/>
    <property type="match status" value="1"/>
</dbReference>
<dbReference type="CDD" id="cd00165">
    <property type="entry name" value="S4"/>
    <property type="match status" value="1"/>
</dbReference>
<feature type="domain" description="Small ribosomal subunit protein uS4 N-terminal" evidence="10">
    <location>
        <begin position="4"/>
        <end position="100"/>
    </location>
</feature>
<evidence type="ECO:0000256" key="4">
    <source>
        <dbReference type="ARBA" id="ARBA00022980"/>
    </source>
</evidence>
<dbReference type="GO" id="GO:0015935">
    <property type="term" value="C:small ribosomal subunit"/>
    <property type="evidence" value="ECO:0007669"/>
    <property type="project" value="InterPro"/>
</dbReference>
<dbReference type="HAMAP" id="MF_01306_B">
    <property type="entry name" value="Ribosomal_uS4_B"/>
    <property type="match status" value="1"/>
</dbReference>
<dbReference type="GO" id="GO:0006412">
    <property type="term" value="P:translation"/>
    <property type="evidence" value="ECO:0007669"/>
    <property type="project" value="UniProtKB-UniRule"/>
</dbReference>
<dbReference type="Pfam" id="PF01479">
    <property type="entry name" value="S4"/>
    <property type="match status" value="1"/>
</dbReference>
<organism evidence="11 12">
    <name type="scientific">Candidatus Shapirobacteria bacterium GW2011_GWE2_38_30</name>
    <dbReference type="NCBI Taxonomy" id="1618490"/>
    <lineage>
        <taxon>Bacteria</taxon>
        <taxon>Candidatus Shapironibacteriota</taxon>
    </lineage>
</organism>
<comment type="function">
    <text evidence="7">With S5 and S12 plays an important role in translational accuracy.</text>
</comment>
<dbReference type="GO" id="GO:0003735">
    <property type="term" value="F:structural constituent of ribosome"/>
    <property type="evidence" value="ECO:0007669"/>
    <property type="project" value="InterPro"/>
</dbReference>
<evidence type="ECO:0000256" key="5">
    <source>
        <dbReference type="ARBA" id="ARBA00023274"/>
    </source>
</evidence>
<dbReference type="AlphaFoldDB" id="A0A0G0JYH7"/>
<sequence>MSRITQNSKCRLCRTEGTKLYLKGSRCLSAKCPIEKKGAVRPGMHGLKRTKKPTDYGIQLRAKQKAKRIYGVQETQFNNYYKKAKLLKGKLGENLLILLETRLDSVLYTSGLADSRSQSKQFISHGHVLVNGSPLSISSYALKINDEITLDKSTIDQIKDTSKIKEKDFRLPGWLLLNKPNFSVKLTNLPTREDITPEIDENLIIEYYSR</sequence>
<dbReference type="GO" id="GO:0042274">
    <property type="term" value="P:ribosomal small subunit biogenesis"/>
    <property type="evidence" value="ECO:0007669"/>
    <property type="project" value="TreeGrafter"/>
</dbReference>
<evidence type="ECO:0000256" key="8">
    <source>
        <dbReference type="RuleBase" id="RU003699"/>
    </source>
</evidence>
<keyword evidence="5 7" id="KW-0687">Ribonucleoprotein</keyword>
<dbReference type="PROSITE" id="PS50889">
    <property type="entry name" value="S4"/>
    <property type="match status" value="1"/>
</dbReference>
<dbReference type="NCBIfam" id="NF003717">
    <property type="entry name" value="PRK05327.1"/>
    <property type="match status" value="1"/>
</dbReference>
<evidence type="ECO:0000313" key="12">
    <source>
        <dbReference type="Proteomes" id="UP000034406"/>
    </source>
</evidence>
<dbReference type="STRING" id="1618490.US90_C0002G0050"/>
<dbReference type="PATRIC" id="fig|1618490.4.peg.134"/>
<keyword evidence="3 7" id="KW-0694">RNA-binding</keyword>
<dbReference type="InterPro" id="IPR022801">
    <property type="entry name" value="Ribosomal_uS4"/>
</dbReference>
<dbReference type="Gene3D" id="1.10.1050.10">
    <property type="entry name" value="Ribosomal Protein S4 Delta 41, Chain A, domain 1"/>
    <property type="match status" value="1"/>
</dbReference>
<dbReference type="Gene3D" id="3.10.290.10">
    <property type="entry name" value="RNA-binding S4 domain"/>
    <property type="match status" value="1"/>
</dbReference>
<dbReference type="SUPFAM" id="SSF55174">
    <property type="entry name" value="Alpha-L RNA-binding motif"/>
    <property type="match status" value="1"/>
</dbReference>
<evidence type="ECO:0000259" key="9">
    <source>
        <dbReference type="SMART" id="SM00363"/>
    </source>
</evidence>
<evidence type="ECO:0000256" key="1">
    <source>
        <dbReference type="ARBA" id="ARBA00007465"/>
    </source>
</evidence>
<dbReference type="Pfam" id="PF00163">
    <property type="entry name" value="Ribosomal_S4"/>
    <property type="match status" value="1"/>
</dbReference>
<dbReference type="PROSITE" id="PS00632">
    <property type="entry name" value="RIBOSOMAL_S4"/>
    <property type="match status" value="1"/>
</dbReference>
<evidence type="ECO:0000313" key="11">
    <source>
        <dbReference type="EMBL" id="KKQ71567.1"/>
    </source>
</evidence>
<dbReference type="InterPro" id="IPR001912">
    <property type="entry name" value="Ribosomal_uS4_N"/>
</dbReference>
<dbReference type="InterPro" id="IPR036986">
    <property type="entry name" value="S4_RNA-bd_sf"/>
</dbReference>
<proteinExistence type="inferred from homology"/>
<evidence type="ECO:0000256" key="7">
    <source>
        <dbReference type="HAMAP-Rule" id="MF_01306"/>
    </source>
</evidence>
<feature type="domain" description="RNA-binding S4" evidence="9">
    <location>
        <begin position="101"/>
        <end position="159"/>
    </location>
</feature>
<dbReference type="PANTHER" id="PTHR11831">
    <property type="entry name" value="30S 40S RIBOSOMAL PROTEIN"/>
    <property type="match status" value="1"/>
</dbReference>
<dbReference type="InterPro" id="IPR018079">
    <property type="entry name" value="Ribosomal_uS4_CS"/>
</dbReference>
<gene>
    <name evidence="7" type="primary">rpsD</name>
    <name evidence="11" type="ORF">US90_C0002G0050</name>
</gene>
<dbReference type="InterPro" id="IPR005709">
    <property type="entry name" value="Ribosomal_uS4_bac-type"/>
</dbReference>
<dbReference type="InterPro" id="IPR002942">
    <property type="entry name" value="S4_RNA-bd"/>
</dbReference>
<comment type="function">
    <text evidence="7">One of the primary rRNA binding proteins, it binds directly to 16S rRNA where it nucleates assembly of the body of the 30S subunit.</text>
</comment>
<accession>A0A0G0JYH7</accession>
<protein>
    <recommendedName>
        <fullName evidence="6 7">Small ribosomal subunit protein uS4</fullName>
    </recommendedName>
</protein>
<reference evidence="11 12" key="1">
    <citation type="journal article" date="2015" name="Nature">
        <title>rRNA introns, odd ribosomes, and small enigmatic genomes across a large radiation of phyla.</title>
        <authorList>
            <person name="Brown C.T."/>
            <person name="Hug L.A."/>
            <person name="Thomas B.C."/>
            <person name="Sharon I."/>
            <person name="Castelle C.J."/>
            <person name="Singh A."/>
            <person name="Wilkins M.J."/>
            <person name="Williams K.H."/>
            <person name="Banfield J.F."/>
        </authorList>
    </citation>
    <scope>NUCLEOTIDE SEQUENCE [LARGE SCALE GENOMIC DNA]</scope>
</reference>
<evidence type="ECO:0000256" key="3">
    <source>
        <dbReference type="ARBA" id="ARBA00022884"/>
    </source>
</evidence>
<dbReference type="Proteomes" id="UP000034406">
    <property type="component" value="Unassembled WGS sequence"/>
</dbReference>
<keyword evidence="2 7" id="KW-0699">rRNA-binding</keyword>
<dbReference type="SMART" id="SM01390">
    <property type="entry name" value="Ribosomal_S4"/>
    <property type="match status" value="1"/>
</dbReference>
<dbReference type="GO" id="GO:0019843">
    <property type="term" value="F:rRNA binding"/>
    <property type="evidence" value="ECO:0007669"/>
    <property type="project" value="UniProtKB-UniRule"/>
</dbReference>
<dbReference type="SMART" id="SM00363">
    <property type="entry name" value="S4"/>
    <property type="match status" value="1"/>
</dbReference>
<comment type="similarity">
    <text evidence="1 7 8">Belongs to the universal ribosomal protein uS4 family.</text>
</comment>
<dbReference type="EMBL" id="LBUT01000002">
    <property type="protein sequence ID" value="KKQ71567.1"/>
    <property type="molecule type" value="Genomic_DNA"/>
</dbReference>
<keyword evidence="4 7" id="KW-0689">Ribosomal protein</keyword>
<name>A0A0G0JYH7_9BACT</name>
<comment type="caution">
    <text evidence="11">The sequence shown here is derived from an EMBL/GenBank/DDBJ whole genome shotgun (WGS) entry which is preliminary data.</text>
</comment>
<evidence type="ECO:0000256" key="6">
    <source>
        <dbReference type="ARBA" id="ARBA00035254"/>
    </source>
</evidence>
<evidence type="ECO:0000259" key="10">
    <source>
        <dbReference type="SMART" id="SM01390"/>
    </source>
</evidence>